<keyword evidence="4" id="KW-1185">Reference proteome</keyword>
<comment type="caution">
    <text evidence="3">The sequence shown here is derived from an EMBL/GenBank/DDBJ whole genome shotgun (WGS) entry which is preliminary data.</text>
</comment>
<reference evidence="3" key="1">
    <citation type="submission" date="2021-06" db="EMBL/GenBank/DDBJ databases">
        <title>Paracoccus bacterium XHP0099 sp. nov., isolated from the surface waters of the Yellow Sea.</title>
        <authorList>
            <person name="Xue H."/>
            <person name="Zhang D."/>
        </authorList>
    </citation>
    <scope>NUCLEOTIDE SEQUENCE</scope>
    <source>
        <strain evidence="3">XHP0099</strain>
    </source>
</reference>
<protein>
    <submittedName>
        <fullName evidence="3">Acetyltransferase</fullName>
    </submittedName>
</protein>
<dbReference type="Proteomes" id="UP001166191">
    <property type="component" value="Unassembled WGS sequence"/>
</dbReference>
<dbReference type="EMBL" id="JAHKNG010000030">
    <property type="protein sequence ID" value="MBU3031407.1"/>
    <property type="molecule type" value="Genomic_DNA"/>
</dbReference>
<organism evidence="3 4">
    <name type="scientific">Paracoccus marinaquae</name>
    <dbReference type="NCBI Taxonomy" id="2841926"/>
    <lineage>
        <taxon>Bacteria</taxon>
        <taxon>Pseudomonadati</taxon>
        <taxon>Pseudomonadota</taxon>
        <taxon>Alphaproteobacteria</taxon>
        <taxon>Rhodobacterales</taxon>
        <taxon>Paracoccaceae</taxon>
        <taxon>Paracoccus</taxon>
    </lineage>
</organism>
<dbReference type="PANTHER" id="PTHR31438:SF1">
    <property type="entry name" value="LYSINE N-ACYLTRANSFERASE C17G9.06C-RELATED"/>
    <property type="match status" value="1"/>
</dbReference>
<name>A0ABS6AMT3_9RHOB</name>
<dbReference type="InterPro" id="IPR019432">
    <property type="entry name" value="Acyltransferase_MbtK/IucB-like"/>
</dbReference>
<evidence type="ECO:0000259" key="2">
    <source>
        <dbReference type="PROSITE" id="PS51186"/>
    </source>
</evidence>
<evidence type="ECO:0000313" key="3">
    <source>
        <dbReference type="EMBL" id="MBU3031407.1"/>
    </source>
</evidence>
<dbReference type="PROSITE" id="PS51186">
    <property type="entry name" value="GNAT"/>
    <property type="match status" value="1"/>
</dbReference>
<gene>
    <name evidence="3" type="ORF">KNW02_14905</name>
</gene>
<dbReference type="PANTHER" id="PTHR31438">
    <property type="entry name" value="LYSINE N-ACYLTRANSFERASE C17G9.06C-RELATED"/>
    <property type="match status" value="1"/>
</dbReference>
<dbReference type="SMART" id="SM01006">
    <property type="entry name" value="AlcB"/>
    <property type="match status" value="1"/>
</dbReference>
<sequence length="158" mass="17216">MADYGFRPVTGADLPMLADWLRQPGVAHWWGGPDRQIALIREEGAEPGLHQVIATLDRAPLGYGQYYPAHRWPAPHLAHLPPETIAIDVFSGPQGWGQGGAWLRALGDLLLARVPVLAIDPDPANTRAIRAYEKAGFAGTALGRDGAGRTVRIMTRRR</sequence>
<evidence type="ECO:0000313" key="4">
    <source>
        <dbReference type="Proteomes" id="UP001166191"/>
    </source>
</evidence>
<dbReference type="RefSeq" id="WP_216034076.1">
    <property type="nucleotide sequence ID" value="NZ_JAHKNG010000030.1"/>
</dbReference>
<keyword evidence="1" id="KW-0046">Antibiotic resistance</keyword>
<feature type="domain" description="N-acetyltransferase" evidence="2">
    <location>
        <begin position="4"/>
        <end position="158"/>
    </location>
</feature>
<proteinExistence type="predicted"/>
<evidence type="ECO:0000256" key="1">
    <source>
        <dbReference type="ARBA" id="ARBA00023251"/>
    </source>
</evidence>
<dbReference type="Pfam" id="PF13523">
    <property type="entry name" value="Acetyltransf_8"/>
    <property type="match status" value="1"/>
</dbReference>
<accession>A0ABS6AMT3</accession>
<dbReference type="InterPro" id="IPR000182">
    <property type="entry name" value="GNAT_dom"/>
</dbReference>